<feature type="compositionally biased region" description="Low complexity" evidence="1">
    <location>
        <begin position="81"/>
        <end position="95"/>
    </location>
</feature>
<protein>
    <submittedName>
        <fullName evidence="2">Uncharacterized protein</fullName>
    </submittedName>
</protein>
<feature type="region of interest" description="Disordered" evidence="1">
    <location>
        <begin position="49"/>
        <end position="68"/>
    </location>
</feature>
<accession>A0ABQ6MRF5</accession>
<reference evidence="2 3" key="1">
    <citation type="journal article" date="2023" name="Commun. Biol.">
        <title>Genome analysis of Parmales, the sister group of diatoms, reveals the evolutionary specialization of diatoms from phago-mixotrophs to photoautotrophs.</title>
        <authorList>
            <person name="Ban H."/>
            <person name="Sato S."/>
            <person name="Yoshikawa S."/>
            <person name="Yamada K."/>
            <person name="Nakamura Y."/>
            <person name="Ichinomiya M."/>
            <person name="Sato N."/>
            <person name="Blanc-Mathieu R."/>
            <person name="Endo H."/>
            <person name="Kuwata A."/>
            <person name="Ogata H."/>
        </authorList>
    </citation>
    <scope>NUCLEOTIDE SEQUENCE [LARGE SCALE GENOMIC DNA]</scope>
</reference>
<evidence type="ECO:0000313" key="3">
    <source>
        <dbReference type="Proteomes" id="UP001165060"/>
    </source>
</evidence>
<gene>
    <name evidence="2" type="ORF">TeGR_g13172</name>
</gene>
<feature type="region of interest" description="Disordered" evidence="1">
    <location>
        <begin position="79"/>
        <end position="115"/>
    </location>
</feature>
<keyword evidence="3" id="KW-1185">Reference proteome</keyword>
<sequence length="327" mass="34465">METLPRSALQALAKKAGVAANQKTAAILAALRAVQACGELNLEVDLSRGDANDDDAAEASSSDSDGDFAPLAERLAEKARANNAASAKVPRGGAQPPAPGRPRRGSADALPDMCYVSGPSQPPAASPCKAAAFLGSLRIGDGTAMPTHPQHTGVHCSAYALWNAAEVAAGRSLPRPPFVDIELGRNGISTTRLLERRDAARFLADLQLRAVPVVVHGRGTHESVLLRALQEGVLLVGGAVSMATYHSAHHHGREPAHWRGVRVPGLLVENHSFAVVGSVQVVGFGRCLLVRDSQREVLFGVHGCALLSMSRDFEGKLEECFVLKRVK</sequence>
<organism evidence="2 3">
    <name type="scientific">Tetraparma gracilis</name>
    <dbReference type="NCBI Taxonomy" id="2962635"/>
    <lineage>
        <taxon>Eukaryota</taxon>
        <taxon>Sar</taxon>
        <taxon>Stramenopiles</taxon>
        <taxon>Ochrophyta</taxon>
        <taxon>Bolidophyceae</taxon>
        <taxon>Parmales</taxon>
        <taxon>Triparmaceae</taxon>
        <taxon>Tetraparma</taxon>
    </lineage>
</organism>
<evidence type="ECO:0000256" key="1">
    <source>
        <dbReference type="SAM" id="MobiDB-lite"/>
    </source>
</evidence>
<comment type="caution">
    <text evidence="2">The sequence shown here is derived from an EMBL/GenBank/DDBJ whole genome shotgun (WGS) entry which is preliminary data.</text>
</comment>
<proteinExistence type="predicted"/>
<feature type="compositionally biased region" description="Low complexity" evidence="1">
    <location>
        <begin position="58"/>
        <end position="68"/>
    </location>
</feature>
<dbReference type="Proteomes" id="UP001165060">
    <property type="component" value="Unassembled WGS sequence"/>
</dbReference>
<evidence type="ECO:0000313" key="2">
    <source>
        <dbReference type="EMBL" id="GMI31584.1"/>
    </source>
</evidence>
<dbReference type="EMBL" id="BRYB01001701">
    <property type="protein sequence ID" value="GMI31584.1"/>
    <property type="molecule type" value="Genomic_DNA"/>
</dbReference>
<name>A0ABQ6MRF5_9STRA</name>